<dbReference type="Proteomes" id="UP000695007">
    <property type="component" value="Unplaced"/>
</dbReference>
<dbReference type="AlphaFoldDB" id="A0AAJ7E050"/>
<keyword evidence="2" id="KW-1185">Reference proteome</keyword>
<dbReference type="GeneID" id="105366155"/>
<gene>
    <name evidence="3" type="primary">LOC105366155</name>
</gene>
<dbReference type="KEGG" id="csol:105366155"/>
<organism evidence="2 3">
    <name type="scientific">Ceratosolen solmsi marchali</name>
    <dbReference type="NCBI Taxonomy" id="326594"/>
    <lineage>
        <taxon>Eukaryota</taxon>
        <taxon>Metazoa</taxon>
        <taxon>Ecdysozoa</taxon>
        <taxon>Arthropoda</taxon>
        <taxon>Hexapoda</taxon>
        <taxon>Insecta</taxon>
        <taxon>Pterygota</taxon>
        <taxon>Neoptera</taxon>
        <taxon>Endopterygota</taxon>
        <taxon>Hymenoptera</taxon>
        <taxon>Apocrita</taxon>
        <taxon>Proctotrupomorpha</taxon>
        <taxon>Chalcidoidea</taxon>
        <taxon>Agaonidae</taxon>
        <taxon>Agaoninae</taxon>
        <taxon>Ceratosolen</taxon>
    </lineage>
</organism>
<dbReference type="RefSeq" id="XP_011502786.1">
    <property type="nucleotide sequence ID" value="XM_011504484.1"/>
</dbReference>
<accession>A0AAJ7E050</accession>
<name>A0AAJ7E050_9HYME</name>
<reference evidence="3" key="1">
    <citation type="submission" date="2025-08" db="UniProtKB">
        <authorList>
            <consortium name="RefSeq"/>
        </authorList>
    </citation>
    <scope>IDENTIFICATION</scope>
</reference>
<protein>
    <submittedName>
        <fullName evidence="3">Uncharacterized protein LOC105366155</fullName>
    </submittedName>
</protein>
<sequence>MQKQDSLDESVQMDTPPRSPPDPSTNEELIEISHLPPVPTQIKERSEMTPRQRWHVAFNKIVIQLNVSKLKNILIFASNI</sequence>
<evidence type="ECO:0000256" key="1">
    <source>
        <dbReference type="SAM" id="MobiDB-lite"/>
    </source>
</evidence>
<evidence type="ECO:0000313" key="2">
    <source>
        <dbReference type="Proteomes" id="UP000695007"/>
    </source>
</evidence>
<feature type="region of interest" description="Disordered" evidence="1">
    <location>
        <begin position="1"/>
        <end position="28"/>
    </location>
</feature>
<evidence type="ECO:0000313" key="3">
    <source>
        <dbReference type="RefSeq" id="XP_011502786.1"/>
    </source>
</evidence>
<proteinExistence type="predicted"/>